<dbReference type="STRING" id="6573.A0A210Q631"/>
<dbReference type="InterPro" id="IPR052065">
    <property type="entry name" value="Compl_asym_regulator"/>
</dbReference>
<dbReference type="PANTHER" id="PTHR22906">
    <property type="entry name" value="PROPERDIN"/>
    <property type="match status" value="1"/>
</dbReference>
<dbReference type="PANTHER" id="PTHR22906:SF21">
    <property type="entry name" value="SEMA DOMAIN-CONTAINING PROTEIN"/>
    <property type="match status" value="1"/>
</dbReference>
<dbReference type="Proteomes" id="UP000242188">
    <property type="component" value="Unassembled WGS sequence"/>
</dbReference>
<keyword evidence="1" id="KW-0677">Repeat</keyword>
<dbReference type="FunFam" id="2.20.100.10:FF:000007">
    <property type="entry name" value="Thrombospondin 1"/>
    <property type="match status" value="1"/>
</dbReference>
<protein>
    <submittedName>
        <fullName evidence="3">Thrombospondin-2</fullName>
    </submittedName>
</protein>
<dbReference type="OrthoDB" id="6151707at2759"/>
<reference evidence="3 4" key="1">
    <citation type="journal article" date="2017" name="Nat. Ecol. Evol.">
        <title>Scallop genome provides insights into evolution of bilaterian karyotype and development.</title>
        <authorList>
            <person name="Wang S."/>
            <person name="Zhang J."/>
            <person name="Jiao W."/>
            <person name="Li J."/>
            <person name="Xun X."/>
            <person name="Sun Y."/>
            <person name="Guo X."/>
            <person name="Huan P."/>
            <person name="Dong B."/>
            <person name="Zhang L."/>
            <person name="Hu X."/>
            <person name="Sun X."/>
            <person name="Wang J."/>
            <person name="Zhao C."/>
            <person name="Wang Y."/>
            <person name="Wang D."/>
            <person name="Huang X."/>
            <person name="Wang R."/>
            <person name="Lv J."/>
            <person name="Li Y."/>
            <person name="Zhang Z."/>
            <person name="Liu B."/>
            <person name="Lu W."/>
            <person name="Hui Y."/>
            <person name="Liang J."/>
            <person name="Zhou Z."/>
            <person name="Hou R."/>
            <person name="Li X."/>
            <person name="Liu Y."/>
            <person name="Li H."/>
            <person name="Ning X."/>
            <person name="Lin Y."/>
            <person name="Zhao L."/>
            <person name="Xing Q."/>
            <person name="Dou J."/>
            <person name="Li Y."/>
            <person name="Mao J."/>
            <person name="Guo H."/>
            <person name="Dou H."/>
            <person name="Li T."/>
            <person name="Mu C."/>
            <person name="Jiang W."/>
            <person name="Fu Q."/>
            <person name="Fu X."/>
            <person name="Miao Y."/>
            <person name="Liu J."/>
            <person name="Yu Q."/>
            <person name="Li R."/>
            <person name="Liao H."/>
            <person name="Li X."/>
            <person name="Kong Y."/>
            <person name="Jiang Z."/>
            <person name="Chourrout D."/>
            <person name="Li R."/>
            <person name="Bao Z."/>
        </authorList>
    </citation>
    <scope>NUCLEOTIDE SEQUENCE [LARGE SCALE GENOMIC DNA]</scope>
    <source>
        <strain evidence="3 4">PY_sf001</strain>
    </source>
</reference>
<keyword evidence="2" id="KW-1015">Disulfide bond</keyword>
<dbReference type="EMBL" id="NEDP02004882">
    <property type="protein sequence ID" value="OWF44139.1"/>
    <property type="molecule type" value="Genomic_DNA"/>
</dbReference>
<proteinExistence type="predicted"/>
<accession>A0A210Q631</accession>
<gene>
    <name evidence="3" type="ORF">KP79_PYT24640</name>
</gene>
<comment type="caution">
    <text evidence="3">The sequence shown here is derived from an EMBL/GenBank/DDBJ whole genome shotgun (WGS) entry which is preliminary data.</text>
</comment>
<dbReference type="SUPFAM" id="SSF82895">
    <property type="entry name" value="TSP-1 type 1 repeat"/>
    <property type="match status" value="2"/>
</dbReference>
<organism evidence="3 4">
    <name type="scientific">Mizuhopecten yessoensis</name>
    <name type="common">Japanese scallop</name>
    <name type="synonym">Patinopecten yessoensis</name>
    <dbReference type="NCBI Taxonomy" id="6573"/>
    <lineage>
        <taxon>Eukaryota</taxon>
        <taxon>Metazoa</taxon>
        <taxon>Spiralia</taxon>
        <taxon>Lophotrochozoa</taxon>
        <taxon>Mollusca</taxon>
        <taxon>Bivalvia</taxon>
        <taxon>Autobranchia</taxon>
        <taxon>Pteriomorphia</taxon>
        <taxon>Pectinida</taxon>
        <taxon>Pectinoidea</taxon>
        <taxon>Pectinidae</taxon>
        <taxon>Mizuhopecten</taxon>
    </lineage>
</organism>
<dbReference type="InterPro" id="IPR036383">
    <property type="entry name" value="TSP1_rpt_sf"/>
</dbReference>
<evidence type="ECO:0000313" key="3">
    <source>
        <dbReference type="EMBL" id="OWF44139.1"/>
    </source>
</evidence>
<sequence>MAEEPRSCNVQACPTTTTVRVPITTKAATSTIEWTSWGSWSSCSTAQKCGHHGHSRRSRNCVETIHGHTHTVHNHICPNTSTETRSCIVACPIVQTAVNGGWGVWSSWSSCSVTCGNGHRTRHRTCDSPKPEHGGASCHGHHLDGTKTCTNDHDCPRAILHQCNKLSVLHALAEIDTTSKTTCLDNWKTETEGFLTDHCAAPNNTRLWHEGAKVLHYCPNITTQQYLPVGTFNNHHYGNGTVLGFAGIFVGCNAQHTGFKIATRVCGGVAEVIELPLQANYNHTSTGIIPSDPSLYSFIKWA</sequence>
<dbReference type="Pfam" id="PF00090">
    <property type="entry name" value="TSP_1"/>
    <property type="match status" value="1"/>
</dbReference>
<dbReference type="Gene3D" id="2.20.100.10">
    <property type="entry name" value="Thrombospondin type-1 (TSP1) repeat"/>
    <property type="match status" value="2"/>
</dbReference>
<dbReference type="AlphaFoldDB" id="A0A210Q631"/>
<dbReference type="PROSITE" id="PS50092">
    <property type="entry name" value="TSP1"/>
    <property type="match status" value="2"/>
</dbReference>
<dbReference type="SMART" id="SM00209">
    <property type="entry name" value="TSP1"/>
    <property type="match status" value="2"/>
</dbReference>
<name>A0A210Q631_MIZYE</name>
<evidence type="ECO:0000256" key="2">
    <source>
        <dbReference type="ARBA" id="ARBA00023157"/>
    </source>
</evidence>
<dbReference type="InterPro" id="IPR000884">
    <property type="entry name" value="TSP1_rpt"/>
</dbReference>
<keyword evidence="4" id="KW-1185">Reference proteome</keyword>
<evidence type="ECO:0000313" key="4">
    <source>
        <dbReference type="Proteomes" id="UP000242188"/>
    </source>
</evidence>
<evidence type="ECO:0000256" key="1">
    <source>
        <dbReference type="ARBA" id="ARBA00022737"/>
    </source>
</evidence>